<dbReference type="PROSITE" id="PS51078">
    <property type="entry name" value="ICLR_ED"/>
    <property type="match status" value="1"/>
</dbReference>
<evidence type="ECO:0000259" key="4">
    <source>
        <dbReference type="PROSITE" id="PS51077"/>
    </source>
</evidence>
<reference evidence="6 7" key="1">
    <citation type="submission" date="2023-04" db="EMBL/GenBank/DDBJ databases">
        <title>Klugiella caeni sp. nov. isolated from the sludge of biochemical tank.</title>
        <authorList>
            <person name="Geng K."/>
        </authorList>
    </citation>
    <scope>NUCLEOTIDE SEQUENCE [LARGE SCALE GENOMIC DNA]</scope>
    <source>
        <strain evidence="6 7">YN-L-19</strain>
    </source>
</reference>
<protein>
    <submittedName>
        <fullName evidence="6">IclR family transcriptional regulator</fullName>
    </submittedName>
</protein>
<dbReference type="PANTHER" id="PTHR30136">
    <property type="entry name" value="HELIX-TURN-HELIX TRANSCRIPTIONAL REGULATOR, ICLR FAMILY"/>
    <property type="match status" value="1"/>
</dbReference>
<dbReference type="InterPro" id="IPR014757">
    <property type="entry name" value="Tscrpt_reg_IclR_C"/>
</dbReference>
<evidence type="ECO:0000256" key="3">
    <source>
        <dbReference type="ARBA" id="ARBA00023163"/>
    </source>
</evidence>
<dbReference type="InterPro" id="IPR036388">
    <property type="entry name" value="WH-like_DNA-bd_sf"/>
</dbReference>
<feature type="domain" description="IclR-ED" evidence="5">
    <location>
        <begin position="77"/>
        <end position="264"/>
    </location>
</feature>
<accession>A0AAW6TC79</accession>
<dbReference type="InterPro" id="IPR050707">
    <property type="entry name" value="HTH_MetabolicPath_Reg"/>
</dbReference>
<dbReference type="AlphaFoldDB" id="A0AAW6TC79"/>
<gene>
    <name evidence="6" type="ORF">QF206_11600</name>
</gene>
<dbReference type="InterPro" id="IPR036390">
    <property type="entry name" value="WH_DNA-bd_sf"/>
</dbReference>
<dbReference type="PANTHER" id="PTHR30136:SF24">
    <property type="entry name" value="HTH-TYPE TRANSCRIPTIONAL REPRESSOR ALLR"/>
    <property type="match status" value="1"/>
</dbReference>
<evidence type="ECO:0000256" key="2">
    <source>
        <dbReference type="ARBA" id="ARBA00023125"/>
    </source>
</evidence>
<dbReference type="EMBL" id="JASATX010000006">
    <property type="protein sequence ID" value="MDI2099608.1"/>
    <property type="molecule type" value="Genomic_DNA"/>
</dbReference>
<dbReference type="GO" id="GO:0045892">
    <property type="term" value="P:negative regulation of DNA-templated transcription"/>
    <property type="evidence" value="ECO:0007669"/>
    <property type="project" value="TreeGrafter"/>
</dbReference>
<dbReference type="Gene3D" id="1.10.10.10">
    <property type="entry name" value="Winged helix-like DNA-binding domain superfamily/Winged helix DNA-binding domain"/>
    <property type="match status" value="1"/>
</dbReference>
<name>A0AAW6TC79_9MICO</name>
<dbReference type="GO" id="GO:0003700">
    <property type="term" value="F:DNA-binding transcription factor activity"/>
    <property type="evidence" value="ECO:0007669"/>
    <property type="project" value="TreeGrafter"/>
</dbReference>
<evidence type="ECO:0000313" key="7">
    <source>
        <dbReference type="Proteomes" id="UP001321506"/>
    </source>
</evidence>
<feature type="domain" description="HTH iclR-type" evidence="4">
    <location>
        <begin position="15"/>
        <end position="76"/>
    </location>
</feature>
<dbReference type="SMART" id="SM00346">
    <property type="entry name" value="HTH_ICLR"/>
    <property type="match status" value="1"/>
</dbReference>
<dbReference type="RefSeq" id="WP_281489402.1">
    <property type="nucleotide sequence ID" value="NZ_CP159582.1"/>
</dbReference>
<dbReference type="PROSITE" id="PS51077">
    <property type="entry name" value="HTH_ICLR"/>
    <property type="match status" value="1"/>
</dbReference>
<keyword evidence="1" id="KW-0805">Transcription regulation</keyword>
<keyword evidence="7" id="KW-1185">Reference proteome</keyword>
<dbReference type="GO" id="GO:0003677">
    <property type="term" value="F:DNA binding"/>
    <property type="evidence" value="ECO:0007669"/>
    <property type="project" value="UniProtKB-KW"/>
</dbReference>
<organism evidence="6 7">
    <name type="scientific">Ruicaihuangia caeni</name>
    <dbReference type="NCBI Taxonomy" id="3042517"/>
    <lineage>
        <taxon>Bacteria</taxon>
        <taxon>Bacillati</taxon>
        <taxon>Actinomycetota</taxon>
        <taxon>Actinomycetes</taxon>
        <taxon>Micrococcales</taxon>
        <taxon>Microbacteriaceae</taxon>
        <taxon>Ruicaihuangia</taxon>
    </lineage>
</organism>
<dbReference type="SUPFAM" id="SSF55781">
    <property type="entry name" value="GAF domain-like"/>
    <property type="match status" value="1"/>
</dbReference>
<dbReference type="Pfam" id="PF09339">
    <property type="entry name" value="HTH_IclR"/>
    <property type="match status" value="1"/>
</dbReference>
<evidence type="ECO:0000313" key="6">
    <source>
        <dbReference type="EMBL" id="MDI2099608.1"/>
    </source>
</evidence>
<proteinExistence type="predicted"/>
<keyword evidence="3" id="KW-0804">Transcription</keyword>
<dbReference type="Pfam" id="PF01614">
    <property type="entry name" value="IclR_C"/>
    <property type="match status" value="1"/>
</dbReference>
<dbReference type="CDD" id="cd00090">
    <property type="entry name" value="HTH_ARSR"/>
    <property type="match status" value="1"/>
</dbReference>
<dbReference type="Gene3D" id="3.30.450.40">
    <property type="match status" value="1"/>
</dbReference>
<sequence>MRDNADAATAHASRLTGVEVGLRVFELLVARDRITVGEVARTLGISRSSAHRHLATLESRGYASLSSTGRGYIAGPALFELAGIRGVDRATKARYRPVLQDAHDATDGEAVHIAVLVGDQVLAVDGRRSQFEDDIGPRVGMTATAHAMAAGKLLLAACNDQQVAAILPNDPLPTRAPATIRSRRELFADLERIRKRGFAITHGESEPGVNSVAVPLDGSSWRDRSALVVSVPLTRGSEERLLALARAASEVVARHRDAGTVQPWQFHRP</sequence>
<evidence type="ECO:0000256" key="1">
    <source>
        <dbReference type="ARBA" id="ARBA00023015"/>
    </source>
</evidence>
<keyword evidence="2" id="KW-0238">DNA-binding</keyword>
<dbReference type="SUPFAM" id="SSF46785">
    <property type="entry name" value="Winged helix' DNA-binding domain"/>
    <property type="match status" value="1"/>
</dbReference>
<comment type="caution">
    <text evidence="6">The sequence shown here is derived from an EMBL/GenBank/DDBJ whole genome shotgun (WGS) entry which is preliminary data.</text>
</comment>
<dbReference type="InterPro" id="IPR011991">
    <property type="entry name" value="ArsR-like_HTH"/>
</dbReference>
<evidence type="ECO:0000259" key="5">
    <source>
        <dbReference type="PROSITE" id="PS51078"/>
    </source>
</evidence>
<dbReference type="Proteomes" id="UP001321506">
    <property type="component" value="Unassembled WGS sequence"/>
</dbReference>
<dbReference type="InterPro" id="IPR029016">
    <property type="entry name" value="GAF-like_dom_sf"/>
</dbReference>
<dbReference type="InterPro" id="IPR005471">
    <property type="entry name" value="Tscrpt_reg_IclR_N"/>
</dbReference>